<dbReference type="GO" id="GO:0005829">
    <property type="term" value="C:cytosol"/>
    <property type="evidence" value="ECO:0007669"/>
    <property type="project" value="TreeGrafter"/>
</dbReference>
<proteinExistence type="inferred from homology"/>
<dbReference type="SUPFAM" id="SSF53597">
    <property type="entry name" value="Dihydrofolate reductase-like"/>
    <property type="match status" value="1"/>
</dbReference>
<evidence type="ECO:0000259" key="8">
    <source>
        <dbReference type="PROSITE" id="PS51330"/>
    </source>
</evidence>
<protein>
    <recommendedName>
        <fullName evidence="3">dihydrofolate reductase</fullName>
        <ecNumber evidence="3">1.5.1.3</ecNumber>
    </recommendedName>
</protein>
<dbReference type="InterPro" id="IPR001796">
    <property type="entry name" value="DHFR_dom"/>
</dbReference>
<evidence type="ECO:0000256" key="2">
    <source>
        <dbReference type="ARBA" id="ARBA00009539"/>
    </source>
</evidence>
<keyword evidence="6" id="KW-0560">Oxidoreductase</keyword>
<dbReference type="OrthoDB" id="9804315at2"/>
<dbReference type="EC" id="1.5.1.3" evidence="3"/>
<keyword evidence="4" id="KW-0554">One-carbon metabolism</keyword>
<evidence type="ECO:0000313" key="10">
    <source>
        <dbReference type="Proteomes" id="UP000291072"/>
    </source>
</evidence>
<evidence type="ECO:0000313" key="9">
    <source>
        <dbReference type="EMBL" id="TCG11457.1"/>
    </source>
</evidence>
<dbReference type="CDD" id="cd00209">
    <property type="entry name" value="DHFR"/>
    <property type="match status" value="1"/>
</dbReference>
<dbReference type="Proteomes" id="UP000291072">
    <property type="component" value="Unassembled WGS sequence"/>
</dbReference>
<dbReference type="GO" id="GO:0006730">
    <property type="term" value="P:one-carbon metabolic process"/>
    <property type="evidence" value="ECO:0007669"/>
    <property type="project" value="UniProtKB-KW"/>
</dbReference>
<evidence type="ECO:0000256" key="1">
    <source>
        <dbReference type="ARBA" id="ARBA00004903"/>
    </source>
</evidence>
<organism evidence="9 10">
    <name type="scientific">Mycoplasma todarodis</name>
    <dbReference type="NCBI Taxonomy" id="1937191"/>
    <lineage>
        <taxon>Bacteria</taxon>
        <taxon>Bacillati</taxon>
        <taxon>Mycoplasmatota</taxon>
        <taxon>Mollicutes</taxon>
        <taxon>Mycoplasmataceae</taxon>
        <taxon>Mycoplasma</taxon>
    </lineage>
</organism>
<feature type="domain" description="DHFR" evidence="8">
    <location>
        <begin position="1"/>
        <end position="154"/>
    </location>
</feature>
<keyword evidence="5" id="KW-0521">NADP</keyword>
<gene>
    <name evidence="9" type="ORF">C4B25_01575</name>
</gene>
<reference evidence="9 10" key="1">
    <citation type="submission" date="2018-02" db="EMBL/GenBank/DDBJ databases">
        <title>Mycoplasma marinum and Mycoplasma todarodis sp. nov., moderately halophilic and psychrotolerant mycoplasmas isolated from cephalopods.</title>
        <authorList>
            <person name="Viver T."/>
        </authorList>
    </citation>
    <scope>NUCLEOTIDE SEQUENCE [LARGE SCALE GENOMIC DNA]</scope>
    <source>
        <strain evidence="9 10">5H</strain>
    </source>
</reference>
<dbReference type="GO" id="GO:0046654">
    <property type="term" value="P:tetrahydrofolate biosynthetic process"/>
    <property type="evidence" value="ECO:0007669"/>
    <property type="project" value="UniProtKB-UniPathway"/>
</dbReference>
<evidence type="ECO:0000256" key="7">
    <source>
        <dbReference type="RuleBase" id="RU004474"/>
    </source>
</evidence>
<keyword evidence="10" id="KW-1185">Reference proteome</keyword>
<dbReference type="Gene3D" id="3.40.430.10">
    <property type="entry name" value="Dihydrofolate Reductase, subunit A"/>
    <property type="match status" value="1"/>
</dbReference>
<dbReference type="RefSeq" id="WP_131613310.1">
    <property type="nucleotide sequence ID" value="NZ_PSZP01000007.1"/>
</dbReference>
<dbReference type="AlphaFoldDB" id="A0A4R0XUI6"/>
<dbReference type="InterPro" id="IPR024072">
    <property type="entry name" value="DHFR-like_dom_sf"/>
</dbReference>
<dbReference type="PROSITE" id="PS00075">
    <property type="entry name" value="DHFR_1"/>
    <property type="match status" value="1"/>
</dbReference>
<dbReference type="GO" id="GO:0004146">
    <property type="term" value="F:dihydrofolate reductase activity"/>
    <property type="evidence" value="ECO:0007669"/>
    <property type="project" value="UniProtKB-EC"/>
</dbReference>
<dbReference type="PRINTS" id="PR00070">
    <property type="entry name" value="DHFR"/>
</dbReference>
<dbReference type="PANTHER" id="PTHR48069:SF3">
    <property type="entry name" value="DIHYDROFOLATE REDUCTASE"/>
    <property type="match status" value="1"/>
</dbReference>
<comment type="caution">
    <text evidence="9">The sequence shown here is derived from an EMBL/GenBank/DDBJ whole genome shotgun (WGS) entry which is preliminary data.</text>
</comment>
<dbReference type="GO" id="GO:0046655">
    <property type="term" value="P:folic acid metabolic process"/>
    <property type="evidence" value="ECO:0007669"/>
    <property type="project" value="TreeGrafter"/>
</dbReference>
<evidence type="ECO:0000256" key="4">
    <source>
        <dbReference type="ARBA" id="ARBA00022563"/>
    </source>
</evidence>
<accession>A0A4R0XUI6</accession>
<dbReference type="PANTHER" id="PTHR48069">
    <property type="entry name" value="DIHYDROFOLATE REDUCTASE"/>
    <property type="match status" value="1"/>
</dbReference>
<evidence type="ECO:0000256" key="3">
    <source>
        <dbReference type="ARBA" id="ARBA00012856"/>
    </source>
</evidence>
<name>A0A4R0XUI6_9MOLU</name>
<dbReference type="GO" id="GO:0050661">
    <property type="term" value="F:NADP binding"/>
    <property type="evidence" value="ECO:0007669"/>
    <property type="project" value="InterPro"/>
</dbReference>
<dbReference type="UniPathway" id="UPA00077">
    <property type="reaction ID" value="UER00158"/>
</dbReference>
<evidence type="ECO:0000256" key="6">
    <source>
        <dbReference type="ARBA" id="ARBA00023002"/>
    </source>
</evidence>
<dbReference type="PROSITE" id="PS51330">
    <property type="entry name" value="DHFR_2"/>
    <property type="match status" value="1"/>
</dbReference>
<dbReference type="InterPro" id="IPR012259">
    <property type="entry name" value="DHFR"/>
</dbReference>
<dbReference type="EMBL" id="PSZP01000007">
    <property type="protein sequence ID" value="TCG11457.1"/>
    <property type="molecule type" value="Genomic_DNA"/>
</dbReference>
<dbReference type="Pfam" id="PF00186">
    <property type="entry name" value="DHFR_1"/>
    <property type="match status" value="1"/>
</dbReference>
<sequence length="154" mass="17657">MIKLIVAMTGERLIGNGNKLPWKIPAEFKHFKETTMGHALLFGKNTFLGLPKKLPGRKHYVLSSNVVEGADEMIHNNEELMELFAKYKDSEEILFIAGGKSVYEKYAEYADEWIISYIWGVYTGNVYLDIKPSNYSKEGVVTHDNFDVVTYRKL</sequence>
<dbReference type="GO" id="GO:0046452">
    <property type="term" value="P:dihydrofolate metabolic process"/>
    <property type="evidence" value="ECO:0007669"/>
    <property type="project" value="TreeGrafter"/>
</dbReference>
<dbReference type="InterPro" id="IPR017925">
    <property type="entry name" value="DHFR_CS"/>
</dbReference>
<comment type="pathway">
    <text evidence="1">Cofactor biosynthesis; tetrahydrofolate biosynthesis; 5,6,7,8-tetrahydrofolate from 7,8-dihydrofolate: step 1/1.</text>
</comment>
<comment type="similarity">
    <text evidence="2 7">Belongs to the dihydrofolate reductase family.</text>
</comment>
<evidence type="ECO:0000256" key="5">
    <source>
        <dbReference type="ARBA" id="ARBA00022857"/>
    </source>
</evidence>